<feature type="transmembrane region" description="Helical" evidence="1">
    <location>
        <begin position="26"/>
        <end position="46"/>
    </location>
</feature>
<gene>
    <name evidence="2" type="ORF">E5347_08000</name>
</gene>
<accession>A0A4S2DNZ8</accession>
<dbReference type="EMBL" id="SRYR01000002">
    <property type="protein sequence ID" value="TGY42741.1"/>
    <property type="molecule type" value="Genomic_DNA"/>
</dbReference>
<keyword evidence="3" id="KW-1185">Reference proteome</keyword>
<evidence type="ECO:0008006" key="4">
    <source>
        <dbReference type="Google" id="ProtNLM"/>
    </source>
</evidence>
<protein>
    <recommendedName>
        <fullName evidence="4">DUF5317 domain-containing protein</fullName>
    </recommendedName>
</protein>
<name>A0A4S2DNZ8_9CLOT</name>
<dbReference type="Pfam" id="PF17248">
    <property type="entry name" value="DUF5317"/>
    <property type="match status" value="1"/>
</dbReference>
<organism evidence="2 3">
    <name type="scientific">Clostridium sartagoforme</name>
    <dbReference type="NCBI Taxonomy" id="84031"/>
    <lineage>
        <taxon>Bacteria</taxon>
        <taxon>Bacillati</taxon>
        <taxon>Bacillota</taxon>
        <taxon>Clostridia</taxon>
        <taxon>Eubacteriales</taxon>
        <taxon>Clostridiaceae</taxon>
        <taxon>Clostridium</taxon>
    </lineage>
</organism>
<evidence type="ECO:0000313" key="2">
    <source>
        <dbReference type="EMBL" id="TGY42741.1"/>
    </source>
</evidence>
<sequence>MIETVLISLIICKIKKYDIKGLFKNWTIYPVIFMELVYLFIQINIFMENYSYIDIVAPLKTVYLCSYLPLIFKYRKYTEAIIGSVFVIIGGILNDIAIAANNGFMPVFPSLSYLTGYAKTDAFNKVNDIHILGDASTKLKPLTDIFDIGYSVLSLGDIFIRFYIFIIIYSIIKSLNTSTEEELAINYR</sequence>
<keyword evidence="1" id="KW-0812">Transmembrane</keyword>
<keyword evidence="1" id="KW-0472">Membrane</keyword>
<keyword evidence="1" id="KW-1133">Transmembrane helix</keyword>
<evidence type="ECO:0000313" key="3">
    <source>
        <dbReference type="Proteomes" id="UP000306888"/>
    </source>
</evidence>
<proteinExistence type="predicted"/>
<dbReference type="RefSeq" id="WP_136006213.1">
    <property type="nucleotide sequence ID" value="NZ_SRYR01000002.1"/>
</dbReference>
<dbReference type="InterPro" id="IPR035168">
    <property type="entry name" value="DUF5317"/>
</dbReference>
<dbReference type="Proteomes" id="UP000306888">
    <property type="component" value="Unassembled WGS sequence"/>
</dbReference>
<feature type="transmembrane region" description="Helical" evidence="1">
    <location>
        <begin position="52"/>
        <end position="72"/>
    </location>
</feature>
<feature type="transmembrane region" description="Helical" evidence="1">
    <location>
        <begin position="148"/>
        <end position="172"/>
    </location>
</feature>
<reference evidence="2 3" key="1">
    <citation type="submission" date="2019-04" db="EMBL/GenBank/DDBJ databases">
        <title>Microbes associate with the intestines of laboratory mice.</title>
        <authorList>
            <person name="Navarre W."/>
            <person name="Wong E."/>
            <person name="Huang K."/>
            <person name="Tropini C."/>
            <person name="Ng K."/>
            <person name="Yu B."/>
        </authorList>
    </citation>
    <scope>NUCLEOTIDE SEQUENCE [LARGE SCALE GENOMIC DNA]</scope>
    <source>
        <strain evidence="2 3">NM50_B9-20</strain>
    </source>
</reference>
<feature type="transmembrane region" description="Helical" evidence="1">
    <location>
        <begin position="79"/>
        <end position="100"/>
    </location>
</feature>
<evidence type="ECO:0000256" key="1">
    <source>
        <dbReference type="SAM" id="Phobius"/>
    </source>
</evidence>
<dbReference type="OrthoDB" id="1906557at2"/>
<comment type="caution">
    <text evidence="2">The sequence shown here is derived from an EMBL/GenBank/DDBJ whole genome shotgun (WGS) entry which is preliminary data.</text>
</comment>
<dbReference type="AlphaFoldDB" id="A0A4S2DNZ8"/>